<name>B8HUW0_CYAP4</name>
<reference evidence="1" key="1">
    <citation type="submission" date="2009-01" db="EMBL/GenBank/DDBJ databases">
        <title>Complete sequence of chromosome Cyanothece sp. PCC 7425.</title>
        <authorList>
            <consortium name="US DOE Joint Genome Institute"/>
            <person name="Lucas S."/>
            <person name="Copeland A."/>
            <person name="Lapidus A."/>
            <person name="Glavina del Rio T."/>
            <person name="Dalin E."/>
            <person name="Tice H."/>
            <person name="Bruce D."/>
            <person name="Goodwin L."/>
            <person name="Pitluck S."/>
            <person name="Sims D."/>
            <person name="Meineke L."/>
            <person name="Brettin T."/>
            <person name="Detter J.C."/>
            <person name="Han C."/>
            <person name="Larimer F."/>
            <person name="Land M."/>
            <person name="Hauser L."/>
            <person name="Kyrpides N."/>
            <person name="Ovchinnikova G."/>
            <person name="Liberton M."/>
            <person name="Stoeckel J."/>
            <person name="Banerjee A."/>
            <person name="Singh A."/>
            <person name="Page L."/>
            <person name="Sato H."/>
            <person name="Zhao L."/>
            <person name="Sherman L."/>
            <person name="Pakrasi H."/>
            <person name="Richardson P."/>
        </authorList>
    </citation>
    <scope>NUCLEOTIDE SEQUENCE</scope>
    <source>
        <strain evidence="1">PCC 7425</strain>
    </source>
</reference>
<keyword evidence="1" id="KW-0418">Kinase</keyword>
<dbReference type="AlphaFoldDB" id="B8HUW0"/>
<dbReference type="STRING" id="395961.Cyan7425_0618"/>
<evidence type="ECO:0000313" key="1">
    <source>
        <dbReference type="EMBL" id="ACL43007.1"/>
    </source>
</evidence>
<dbReference type="InterPro" id="IPR006549">
    <property type="entry name" value="HAD-SF_hydro_IIIA"/>
</dbReference>
<dbReference type="HOGENOM" id="CLU_131322_0_0_3"/>
<dbReference type="InterPro" id="IPR023214">
    <property type="entry name" value="HAD_sf"/>
</dbReference>
<dbReference type="InterPro" id="IPR036412">
    <property type="entry name" value="HAD-like_sf"/>
</dbReference>
<dbReference type="InterPro" id="IPR004446">
    <property type="entry name" value="Heptose_bisP_phosphatase"/>
</dbReference>
<dbReference type="GO" id="GO:0005975">
    <property type="term" value="P:carbohydrate metabolic process"/>
    <property type="evidence" value="ECO:0007669"/>
    <property type="project" value="InterPro"/>
</dbReference>
<dbReference type="GO" id="GO:0016301">
    <property type="term" value="F:kinase activity"/>
    <property type="evidence" value="ECO:0007669"/>
    <property type="project" value="UniProtKB-KW"/>
</dbReference>
<dbReference type="SUPFAM" id="SSF56784">
    <property type="entry name" value="HAD-like"/>
    <property type="match status" value="1"/>
</dbReference>
<accession>B8HUW0</accession>
<dbReference type="KEGG" id="cyn:Cyan7425_0618"/>
<gene>
    <name evidence="1" type="ordered locus">Cyan7425_0618</name>
</gene>
<dbReference type="PANTHER" id="PTHR42891">
    <property type="entry name" value="D-GLYCERO-BETA-D-MANNO-HEPTOSE-1,7-BISPHOSPHATE 7-PHOSPHATASE"/>
    <property type="match status" value="1"/>
</dbReference>
<dbReference type="EMBL" id="CP001344">
    <property type="protein sequence ID" value="ACL43007.1"/>
    <property type="molecule type" value="Genomic_DNA"/>
</dbReference>
<dbReference type="GO" id="GO:0016791">
    <property type="term" value="F:phosphatase activity"/>
    <property type="evidence" value="ECO:0007669"/>
    <property type="project" value="InterPro"/>
</dbReference>
<protein>
    <submittedName>
        <fullName evidence="1">Polynucleotide kinase 3 phosphatase central region</fullName>
    </submittedName>
</protein>
<dbReference type="NCBIfam" id="TIGR01662">
    <property type="entry name" value="HAD-SF-IIIA"/>
    <property type="match status" value="1"/>
</dbReference>
<proteinExistence type="predicted"/>
<dbReference type="Gene3D" id="3.40.50.1000">
    <property type="entry name" value="HAD superfamily/HAD-like"/>
    <property type="match status" value="1"/>
</dbReference>
<dbReference type="Pfam" id="PF13419">
    <property type="entry name" value="HAD_2"/>
    <property type="match status" value="1"/>
</dbReference>
<keyword evidence="1" id="KW-0808">Transferase</keyword>
<dbReference type="InterPro" id="IPR041492">
    <property type="entry name" value="HAD_2"/>
</dbReference>
<dbReference type="eggNOG" id="COG0241">
    <property type="taxonomic scope" value="Bacteria"/>
</dbReference>
<sequence>MLDLDGTLREPLSGKPYIQHPQDQRIISGVEVALQFYSDWSRVGITNQAGVAAGFKSLRQCIQEQQYTLQLLPSLQEIYFCPDFEGRQCYRVTPQTVQNHTQTRWFRQYRKPHPGMLLLAMVRHNHLADNCLYVGDRPEDAEAAQRAGVPFQWSWEWMARHQAEAAFKIE</sequence>
<organism evidence="1">
    <name type="scientific">Cyanothece sp. (strain PCC 7425 / ATCC 29141)</name>
    <dbReference type="NCBI Taxonomy" id="395961"/>
    <lineage>
        <taxon>Bacteria</taxon>
        <taxon>Bacillati</taxon>
        <taxon>Cyanobacteriota</taxon>
        <taxon>Cyanophyceae</taxon>
        <taxon>Gomontiellales</taxon>
        <taxon>Cyanothecaceae</taxon>
        <taxon>Cyanothece</taxon>
    </lineage>
</organism>
<dbReference type="PANTHER" id="PTHR42891:SF1">
    <property type="entry name" value="D-GLYCERO-BETA-D-MANNO-HEPTOSE-1,7-BISPHOSPHATE 7-PHOSPHATASE"/>
    <property type="match status" value="1"/>
</dbReference>